<protein>
    <submittedName>
        <fullName evidence="1">6046_t:CDS:1</fullName>
    </submittedName>
</protein>
<name>A0A9N8ZMG4_9GLOM</name>
<dbReference type="Gene3D" id="3.80.10.10">
    <property type="entry name" value="Ribonuclease Inhibitor"/>
    <property type="match status" value="1"/>
</dbReference>
<keyword evidence="2" id="KW-1185">Reference proteome</keyword>
<dbReference type="Proteomes" id="UP000789759">
    <property type="component" value="Unassembled WGS sequence"/>
</dbReference>
<reference evidence="1" key="1">
    <citation type="submission" date="2021-06" db="EMBL/GenBank/DDBJ databases">
        <authorList>
            <person name="Kallberg Y."/>
            <person name="Tangrot J."/>
            <person name="Rosling A."/>
        </authorList>
    </citation>
    <scope>NUCLEOTIDE SEQUENCE</scope>
    <source>
        <strain evidence="1">FL966</strain>
    </source>
</reference>
<dbReference type="InterPro" id="IPR032675">
    <property type="entry name" value="LRR_dom_sf"/>
</dbReference>
<proteinExistence type="predicted"/>
<accession>A0A9N8ZMG4</accession>
<evidence type="ECO:0000313" key="2">
    <source>
        <dbReference type="Proteomes" id="UP000789759"/>
    </source>
</evidence>
<gene>
    <name evidence="1" type="ORF">CPELLU_LOCUS2437</name>
</gene>
<dbReference type="InterPro" id="IPR036047">
    <property type="entry name" value="F-box-like_dom_sf"/>
</dbReference>
<dbReference type="SUPFAM" id="SSF81383">
    <property type="entry name" value="F-box domain"/>
    <property type="match status" value="1"/>
</dbReference>
<dbReference type="OrthoDB" id="2326988at2759"/>
<comment type="caution">
    <text evidence="1">The sequence shown here is derived from an EMBL/GenBank/DDBJ whole genome shotgun (WGS) entry which is preliminary data.</text>
</comment>
<evidence type="ECO:0000313" key="1">
    <source>
        <dbReference type="EMBL" id="CAG8500765.1"/>
    </source>
</evidence>
<dbReference type="AlphaFoldDB" id="A0A9N8ZMG4"/>
<dbReference type="SUPFAM" id="SSF52047">
    <property type="entry name" value="RNI-like"/>
    <property type="match status" value="1"/>
</dbReference>
<sequence length="487" mass="57011">MNFLPHLCLEKIFLNLEQDSKTLHSCILVNKQWSVSSVPILWKDPFRLCKYLRKPKKLVPLLNTYLSFLPSSTQKRLGITSIIGRPTFFNYPVYLRRISVVLIHGSVEYWADSIFGPDSTSLETITYICKVLCEYFLCNSSRIEYLDLDHANWFNIFKLKGATTSLSSIKSVVIDDQRNFPDQIENLSSVMQNARSLSLSLRYRKNDPVCKNIMNLLQTQKSLKEISLFSHVSDFFQNIWDSLASSKLLHKSLTSIEFHEATFDNSSLLQLSKFYNLHHLKLYRCRNFTGNIQEVDKLSVFKNLSQLIICKIQMNPQILEFLLKKSNTSLSVLEFHDHNITDFHKTVLWCVGFCKNLSRFVASIQVNQIPDIILLFKECKKLEYFHIYDLKLLFEDEEEPWDEYRPPELELFHAKELLEELGSCIPMTMRTIKVWMNWLISGEDIEAFVSKCMSFNLNMKVIEFRHCKGFGSLHKEVIKKYLLNNNK</sequence>
<organism evidence="1 2">
    <name type="scientific">Cetraspora pellucida</name>
    <dbReference type="NCBI Taxonomy" id="1433469"/>
    <lineage>
        <taxon>Eukaryota</taxon>
        <taxon>Fungi</taxon>
        <taxon>Fungi incertae sedis</taxon>
        <taxon>Mucoromycota</taxon>
        <taxon>Glomeromycotina</taxon>
        <taxon>Glomeromycetes</taxon>
        <taxon>Diversisporales</taxon>
        <taxon>Gigasporaceae</taxon>
        <taxon>Cetraspora</taxon>
    </lineage>
</organism>
<dbReference type="EMBL" id="CAJVQA010001054">
    <property type="protein sequence ID" value="CAG8500765.1"/>
    <property type="molecule type" value="Genomic_DNA"/>
</dbReference>